<dbReference type="EC" id="2.4.99.24" evidence="4"/>
<organism evidence="6 7">
    <name type="scientific">Gemmatimonas aurantiaca</name>
    <dbReference type="NCBI Taxonomy" id="173480"/>
    <lineage>
        <taxon>Bacteria</taxon>
        <taxon>Pseudomonadati</taxon>
        <taxon>Gemmatimonadota</taxon>
        <taxon>Gemmatimonadia</taxon>
        <taxon>Gemmatimonadales</taxon>
        <taxon>Gemmatimonadaceae</taxon>
        <taxon>Gemmatimonas</taxon>
    </lineage>
</organism>
<sequence>MVTEVVSAVLQTSFLGDMVLTTPLLERLAREGPVHVVATPANAGVLANHPAVASVIVFDKRRSDAGWRGFARVAARLRAVGASRAFLAQGSLRTAALALMARIPVRIGFDRSAGRLLYTRRVHYRAEWHHAARLWSLATAADAPHSESAPALRPSLYPGATEDAQVDGLLQQAGLDIDTPLIALAPGSVWATKRWPHYPDLAAALLQQLPSAAAGARLVVIGAASDAPLAAAIAERAHATQGPPVIDATGALSLLGSAALLARCRVLVTNDSAPLHLASAMNTPTVALFGPTVPSLGFGPLAERQAVLGVHLPCRPCHAHGPQQCPLGHWDCMRTMAPDTVLRSVHTLTQR</sequence>
<dbReference type="PANTHER" id="PTHR30160:SF1">
    <property type="entry name" value="LIPOPOLYSACCHARIDE 1,2-N-ACETYLGLUCOSAMINETRANSFERASE-RELATED"/>
    <property type="match status" value="1"/>
</dbReference>
<dbReference type="NCBIfam" id="TIGR02195">
    <property type="entry name" value="heptsyl_trn_II"/>
    <property type="match status" value="1"/>
</dbReference>
<protein>
    <recommendedName>
        <fullName evidence="4">lipopolysaccharide heptosyltransferase II</fullName>
        <ecNumber evidence="4">2.4.99.24</ecNumber>
    </recommendedName>
</protein>
<dbReference type="GO" id="GO:0008713">
    <property type="term" value="F:ADP-heptose-lipopolysaccharide heptosyltransferase activity"/>
    <property type="evidence" value="ECO:0007669"/>
    <property type="project" value="UniProtKB-EC"/>
</dbReference>
<keyword evidence="2 6" id="KW-0808">Transferase</keyword>
<evidence type="ECO:0000256" key="5">
    <source>
        <dbReference type="ARBA" id="ARBA00047503"/>
    </source>
</evidence>
<dbReference type="Pfam" id="PF01075">
    <property type="entry name" value="Glyco_transf_9"/>
    <property type="match status" value="1"/>
</dbReference>
<dbReference type="SUPFAM" id="SSF53756">
    <property type="entry name" value="UDP-Glycosyltransferase/glycogen phosphorylase"/>
    <property type="match status" value="1"/>
</dbReference>
<dbReference type="GO" id="GO:0005829">
    <property type="term" value="C:cytosol"/>
    <property type="evidence" value="ECO:0007669"/>
    <property type="project" value="TreeGrafter"/>
</dbReference>
<name>A0A3D4V9J6_9BACT</name>
<evidence type="ECO:0000256" key="1">
    <source>
        <dbReference type="ARBA" id="ARBA00022676"/>
    </source>
</evidence>
<evidence type="ECO:0000313" key="6">
    <source>
        <dbReference type="EMBL" id="HCT57494.1"/>
    </source>
</evidence>
<dbReference type="Gene3D" id="3.40.50.2000">
    <property type="entry name" value="Glycogen Phosphorylase B"/>
    <property type="match status" value="2"/>
</dbReference>
<dbReference type="AlphaFoldDB" id="A0A3D4V9J6"/>
<dbReference type="PANTHER" id="PTHR30160">
    <property type="entry name" value="TETRAACYLDISACCHARIDE 4'-KINASE-RELATED"/>
    <property type="match status" value="1"/>
</dbReference>
<dbReference type="InterPro" id="IPR002201">
    <property type="entry name" value="Glyco_trans_9"/>
</dbReference>
<comment type="caution">
    <text evidence="6">The sequence shown here is derived from an EMBL/GenBank/DDBJ whole genome shotgun (WGS) entry which is preliminary data.</text>
</comment>
<gene>
    <name evidence="6" type="primary">waaF</name>
    <name evidence="6" type="ORF">DGD08_09870</name>
</gene>
<evidence type="ECO:0000256" key="2">
    <source>
        <dbReference type="ARBA" id="ARBA00022679"/>
    </source>
</evidence>
<dbReference type="InterPro" id="IPR051199">
    <property type="entry name" value="LPS_LOS_Heptosyltrfase"/>
</dbReference>
<proteinExistence type="inferred from homology"/>
<dbReference type="EMBL" id="DPIY01000009">
    <property type="protein sequence ID" value="HCT57494.1"/>
    <property type="molecule type" value="Genomic_DNA"/>
</dbReference>
<evidence type="ECO:0000313" key="7">
    <source>
        <dbReference type="Proteomes" id="UP000264071"/>
    </source>
</evidence>
<dbReference type="InterPro" id="IPR011910">
    <property type="entry name" value="RfaF"/>
</dbReference>
<dbReference type="OMA" id="KRVCPLK"/>
<evidence type="ECO:0000256" key="3">
    <source>
        <dbReference type="ARBA" id="ARBA00043995"/>
    </source>
</evidence>
<evidence type="ECO:0000256" key="4">
    <source>
        <dbReference type="ARBA" id="ARBA00044042"/>
    </source>
</evidence>
<accession>A0A3D4V9J6</accession>
<keyword evidence="1" id="KW-0328">Glycosyltransferase</keyword>
<comment type="similarity">
    <text evidence="3">Belongs to the glycosyltransferase 9 family.</text>
</comment>
<dbReference type="Proteomes" id="UP000264071">
    <property type="component" value="Unassembled WGS sequence"/>
</dbReference>
<comment type="catalytic activity">
    <reaction evidence="5">
        <text>an L-alpha-D-Hep-(1-&gt;5)-[alpha-Kdo-(2-&gt;4)]-alpha-Kdo-(2-&gt;6)-lipid A + ADP-L-glycero-beta-D-manno-heptose = an L-alpha-D-Hep-(1-&gt;3)-L-alpha-D-Hep-(1-&gt;5)-[alpha-Kdo-(2-&gt;4)]-alpha-Kdo-(2-&gt;6)-lipid A + ADP + H(+)</text>
        <dbReference type="Rhea" id="RHEA:74071"/>
        <dbReference type="ChEBI" id="CHEBI:15378"/>
        <dbReference type="ChEBI" id="CHEBI:61506"/>
        <dbReference type="ChEBI" id="CHEBI:193068"/>
        <dbReference type="ChEBI" id="CHEBI:193069"/>
        <dbReference type="ChEBI" id="CHEBI:456216"/>
        <dbReference type="EC" id="2.4.99.24"/>
    </reaction>
</comment>
<dbReference type="GO" id="GO:0009244">
    <property type="term" value="P:lipopolysaccharide core region biosynthetic process"/>
    <property type="evidence" value="ECO:0007669"/>
    <property type="project" value="TreeGrafter"/>
</dbReference>
<dbReference type="CDD" id="cd03789">
    <property type="entry name" value="GT9_LPS_heptosyltransferase"/>
    <property type="match status" value="1"/>
</dbReference>
<reference evidence="6 7" key="1">
    <citation type="journal article" date="2018" name="Nat. Biotechnol.">
        <title>A standardized bacterial taxonomy based on genome phylogeny substantially revises the tree of life.</title>
        <authorList>
            <person name="Parks D.H."/>
            <person name="Chuvochina M."/>
            <person name="Waite D.W."/>
            <person name="Rinke C."/>
            <person name="Skarshewski A."/>
            <person name="Chaumeil P.A."/>
            <person name="Hugenholtz P."/>
        </authorList>
    </citation>
    <scope>NUCLEOTIDE SEQUENCE [LARGE SCALE GENOMIC DNA]</scope>
    <source>
        <strain evidence="6">UBA8844</strain>
    </source>
</reference>